<name>C5K756_PERM5</name>
<sequence length="386" mass="43883">MGPRKKPGPKPGTKKPAGMGGQPDDDGYAPFHKLVNHPPLVPSSAVYATFLGMEAGSDTESARKRTVGALCYIIENSDLPQAEEDAIMSVIMRAMIKVPDPSKGDPRVFNCFEGWAQREMCKAKDKDPERYQAIVGALLEIYNKKLNRKYPKLIRDPGAEHAIFRSALMHYCATGSIEACLHDLQRKTRQWNVLPRREKRKVKEEDGMDPDDLQRKVYQMGDEPWRITQADLVKVLRSAASFPREEATRIDLPEWFLEELTLLTPQKHEFEKHVVTLRKLPTFSIHRELLMRLLRCESQMFSLEDMTATINTLIDARLQFNEDPAAPKGIPYAEVNGLVFDGDRIRLCFEAPPSGRLPLEHRNTSPILWKKLASDADPWRGNYYGG</sequence>
<evidence type="ECO:0000256" key="1">
    <source>
        <dbReference type="SAM" id="MobiDB-lite"/>
    </source>
</evidence>
<evidence type="ECO:0000313" key="3">
    <source>
        <dbReference type="Proteomes" id="UP000007800"/>
    </source>
</evidence>
<keyword evidence="3" id="KW-1185">Reference proteome</keyword>
<gene>
    <name evidence="2" type="ORF">Pmar_PMAR012368</name>
</gene>
<feature type="region of interest" description="Disordered" evidence="1">
    <location>
        <begin position="1"/>
        <end position="34"/>
    </location>
</feature>
<dbReference type="OMA" id="VIMRAMI"/>
<organism evidence="3">
    <name type="scientific">Perkinsus marinus (strain ATCC 50983 / TXsc)</name>
    <dbReference type="NCBI Taxonomy" id="423536"/>
    <lineage>
        <taxon>Eukaryota</taxon>
        <taxon>Sar</taxon>
        <taxon>Alveolata</taxon>
        <taxon>Perkinsozoa</taxon>
        <taxon>Perkinsea</taxon>
        <taxon>Perkinsida</taxon>
        <taxon>Perkinsidae</taxon>
        <taxon>Perkinsus</taxon>
    </lineage>
</organism>
<dbReference type="AlphaFoldDB" id="C5K756"/>
<dbReference type="EMBL" id="GG671079">
    <property type="protein sequence ID" value="EER19391.1"/>
    <property type="molecule type" value="Genomic_DNA"/>
</dbReference>
<accession>C5K756</accession>
<proteinExistence type="predicted"/>
<evidence type="ECO:0000313" key="2">
    <source>
        <dbReference type="EMBL" id="EER19391.1"/>
    </source>
</evidence>
<reference evidence="2 3" key="1">
    <citation type="submission" date="2008-07" db="EMBL/GenBank/DDBJ databases">
        <authorList>
            <person name="El-Sayed N."/>
            <person name="Caler E."/>
            <person name="Inman J."/>
            <person name="Amedeo P."/>
            <person name="Hass B."/>
            <person name="Wortman J."/>
        </authorList>
    </citation>
    <scope>NUCLEOTIDE SEQUENCE [LARGE SCALE GENOMIC DNA]</scope>
    <source>
        <strain evidence="3">ATCC 50983 / TXsc</strain>
    </source>
</reference>
<dbReference type="OrthoDB" id="10377695at2759"/>
<dbReference type="GeneID" id="9039652"/>
<dbReference type="RefSeq" id="XP_002787595.1">
    <property type="nucleotide sequence ID" value="XM_002787549.1"/>
</dbReference>
<dbReference type="InParanoid" id="C5K756"/>
<dbReference type="Proteomes" id="UP000007800">
    <property type="component" value="Unassembled WGS sequence"/>
</dbReference>
<protein>
    <submittedName>
        <fullName evidence="2">Uncharacterized protein</fullName>
    </submittedName>
</protein>